<feature type="active site" description="Proton acceptor" evidence="4">
    <location>
        <position position="205"/>
    </location>
</feature>
<dbReference type="InterPro" id="IPR050301">
    <property type="entry name" value="NTE"/>
</dbReference>
<evidence type="ECO:0000256" key="1">
    <source>
        <dbReference type="ARBA" id="ARBA00022801"/>
    </source>
</evidence>
<evidence type="ECO:0000256" key="4">
    <source>
        <dbReference type="PROSITE-ProRule" id="PRU01161"/>
    </source>
</evidence>
<name>A0A9X8QWZ6_9ACTN</name>
<reference evidence="7" key="1">
    <citation type="submission" date="2016-11" db="EMBL/GenBank/DDBJ databases">
        <authorList>
            <person name="Jaros S."/>
            <person name="Januszkiewicz K."/>
            <person name="Wedrychowicz H."/>
        </authorList>
    </citation>
    <scope>NUCLEOTIDE SEQUENCE [LARGE SCALE GENOMIC DNA]</scope>
    <source>
        <strain evidence="7">CGMCC 4.3555</strain>
    </source>
</reference>
<gene>
    <name evidence="6" type="ORF">SAMN05216268_11426</name>
</gene>
<protein>
    <submittedName>
        <fullName evidence="6">NTE family protein</fullName>
    </submittedName>
</protein>
<feature type="domain" description="PNPLA" evidence="5">
    <location>
        <begin position="24"/>
        <end position="218"/>
    </location>
</feature>
<dbReference type="AlphaFoldDB" id="A0A9X8QWZ6"/>
<dbReference type="EMBL" id="FRBK01000014">
    <property type="protein sequence ID" value="SHM75970.1"/>
    <property type="molecule type" value="Genomic_DNA"/>
</dbReference>
<dbReference type="InterPro" id="IPR002641">
    <property type="entry name" value="PNPLA_dom"/>
</dbReference>
<dbReference type="PANTHER" id="PTHR14226:SF57">
    <property type="entry name" value="BLR7027 PROTEIN"/>
    <property type="match status" value="1"/>
</dbReference>
<dbReference type="GO" id="GO:0016787">
    <property type="term" value="F:hydrolase activity"/>
    <property type="evidence" value="ECO:0007669"/>
    <property type="project" value="UniProtKB-UniRule"/>
</dbReference>
<dbReference type="Proteomes" id="UP000184388">
    <property type="component" value="Unassembled WGS sequence"/>
</dbReference>
<keyword evidence="2 4" id="KW-0442">Lipid degradation</keyword>
<evidence type="ECO:0000259" key="5">
    <source>
        <dbReference type="PROSITE" id="PS51635"/>
    </source>
</evidence>
<dbReference type="PROSITE" id="PS51635">
    <property type="entry name" value="PNPLA"/>
    <property type="match status" value="1"/>
</dbReference>
<evidence type="ECO:0000313" key="7">
    <source>
        <dbReference type="Proteomes" id="UP000184388"/>
    </source>
</evidence>
<dbReference type="GO" id="GO:0016042">
    <property type="term" value="P:lipid catabolic process"/>
    <property type="evidence" value="ECO:0007669"/>
    <property type="project" value="UniProtKB-UniRule"/>
</dbReference>
<comment type="caution">
    <text evidence="6">The sequence shown here is derived from an EMBL/GenBank/DDBJ whole genome shotgun (WGS) entry which is preliminary data.</text>
</comment>
<dbReference type="Gene3D" id="3.40.1090.10">
    <property type="entry name" value="Cytosolic phospholipase A2 catalytic domain"/>
    <property type="match status" value="2"/>
</dbReference>
<keyword evidence="3 4" id="KW-0443">Lipid metabolism</keyword>
<organism evidence="6 7">
    <name type="scientific">Streptomyces yunnanensis</name>
    <dbReference type="NCBI Taxonomy" id="156453"/>
    <lineage>
        <taxon>Bacteria</taxon>
        <taxon>Bacillati</taxon>
        <taxon>Actinomycetota</taxon>
        <taxon>Actinomycetes</taxon>
        <taxon>Kitasatosporales</taxon>
        <taxon>Streptomycetaceae</taxon>
        <taxon>Streptomyces</taxon>
    </lineage>
</organism>
<evidence type="ECO:0000256" key="3">
    <source>
        <dbReference type="ARBA" id="ARBA00023098"/>
    </source>
</evidence>
<sequence>MPVVCAIPTPAFQAYHRRMTRRGLVLGSGGVAGVSWQTGLLAGLLEGGVDVLDADVVVGTSAGSTVAAQITSGLPLGDLLARQVDPALQAPELSPVLDADDRLMLLLDAHDGATGALDVRRRIGAMAVAAPTITEAERRAVIEARLPSRSWPESGLRIVAVDGETGVERVFDATSGVDLVDAVAASSAVPGAWPPVTIDGRRYIDGSTRTAENADVAAGCERILVLQVMQIPGNSDLDEQVAALRERGARVTVIRPDDAAALAIGPDVLDPAVREASARAGYAQGLRVAASTGAFWH</sequence>
<feature type="active site" description="Nucleophile" evidence="4">
    <location>
        <position position="61"/>
    </location>
</feature>
<evidence type="ECO:0000313" key="6">
    <source>
        <dbReference type="EMBL" id="SHM75970.1"/>
    </source>
</evidence>
<proteinExistence type="predicted"/>
<dbReference type="InterPro" id="IPR016035">
    <property type="entry name" value="Acyl_Trfase/lysoPLipase"/>
</dbReference>
<dbReference type="RefSeq" id="WP_350309831.1">
    <property type="nucleotide sequence ID" value="NZ_FRBK01000014.1"/>
</dbReference>
<dbReference type="PANTHER" id="PTHR14226">
    <property type="entry name" value="NEUROPATHY TARGET ESTERASE/SWISS CHEESE D.MELANOGASTER"/>
    <property type="match status" value="1"/>
</dbReference>
<evidence type="ECO:0000256" key="2">
    <source>
        <dbReference type="ARBA" id="ARBA00022963"/>
    </source>
</evidence>
<keyword evidence="1 4" id="KW-0378">Hydrolase</keyword>
<comment type="caution">
    <text evidence="4">Lacks conserved residue(s) required for the propagation of feature annotation.</text>
</comment>
<accession>A0A9X8QWZ6</accession>
<dbReference type="SUPFAM" id="SSF52151">
    <property type="entry name" value="FabD/lysophospholipase-like"/>
    <property type="match status" value="1"/>
</dbReference>
<feature type="short sequence motif" description="GXSXG" evidence="4">
    <location>
        <begin position="59"/>
        <end position="63"/>
    </location>
</feature>
<dbReference type="Pfam" id="PF01734">
    <property type="entry name" value="Patatin"/>
    <property type="match status" value="1"/>
</dbReference>